<dbReference type="GO" id="GO:0009055">
    <property type="term" value="F:electron transfer activity"/>
    <property type="evidence" value="ECO:0007669"/>
    <property type="project" value="InterPro"/>
</dbReference>
<sequence length="167" mass="17816">MLAIVVAMGSMLLSAAGLISILPPSAPQLAALAPDSTQAQPLDSAQLAAAPAAIDSVTMVASIQGKAIFENNCAQCHAINEVVVGPALKDVHTRRSIAWLVPWVRNSSKMVASGDEYAVKIFNQYQKQQMPSFQLSEAEIKSIMAYIEVESTLTAYNNTTGPLPYPR</sequence>
<dbReference type="InterPro" id="IPR036909">
    <property type="entry name" value="Cyt_c-like_dom_sf"/>
</dbReference>
<dbReference type="GO" id="GO:0046872">
    <property type="term" value="F:metal ion binding"/>
    <property type="evidence" value="ECO:0007669"/>
    <property type="project" value="UniProtKB-KW"/>
</dbReference>
<evidence type="ECO:0000313" key="7">
    <source>
        <dbReference type="Proteomes" id="UP000831796"/>
    </source>
</evidence>
<dbReference type="EMBL" id="CP095046">
    <property type="protein sequence ID" value="UOQ70148.1"/>
    <property type="molecule type" value="Genomic_DNA"/>
</dbReference>
<evidence type="ECO:0000256" key="3">
    <source>
        <dbReference type="ARBA" id="ARBA00023004"/>
    </source>
</evidence>
<evidence type="ECO:0000313" key="6">
    <source>
        <dbReference type="EMBL" id="UOQ70148.1"/>
    </source>
</evidence>
<keyword evidence="3 4" id="KW-0408">Iron</keyword>
<accession>A0A8T9Q2R7</accession>
<feature type="domain" description="Cytochrome c" evidence="5">
    <location>
        <begin position="60"/>
        <end position="151"/>
    </location>
</feature>
<keyword evidence="1 4" id="KW-0349">Heme</keyword>
<dbReference type="SUPFAM" id="SSF46626">
    <property type="entry name" value="Cytochrome c"/>
    <property type="match status" value="1"/>
</dbReference>
<evidence type="ECO:0000256" key="1">
    <source>
        <dbReference type="ARBA" id="ARBA00022617"/>
    </source>
</evidence>
<keyword evidence="2 4" id="KW-0479">Metal-binding</keyword>
<dbReference type="GO" id="GO:0020037">
    <property type="term" value="F:heme binding"/>
    <property type="evidence" value="ECO:0007669"/>
    <property type="project" value="InterPro"/>
</dbReference>
<reference evidence="6" key="1">
    <citation type="submission" date="2022-04" db="EMBL/GenBank/DDBJ databases">
        <title>Hymenobacter sp. isolated from the air.</title>
        <authorList>
            <person name="Won M."/>
            <person name="Lee C.-M."/>
            <person name="Woen H.-Y."/>
            <person name="Kwon S.-W."/>
        </authorList>
    </citation>
    <scope>NUCLEOTIDE SEQUENCE</scope>
    <source>
        <strain evidence="6">5116S-3</strain>
    </source>
</reference>
<dbReference type="Proteomes" id="UP000831796">
    <property type="component" value="Chromosome"/>
</dbReference>
<evidence type="ECO:0000259" key="5">
    <source>
        <dbReference type="PROSITE" id="PS51007"/>
    </source>
</evidence>
<dbReference type="AlphaFoldDB" id="A0A8T9Q2R7"/>
<evidence type="ECO:0000256" key="2">
    <source>
        <dbReference type="ARBA" id="ARBA00022723"/>
    </source>
</evidence>
<proteinExistence type="predicted"/>
<name>A0A8T9Q2R7_9BACT</name>
<dbReference type="RefSeq" id="WP_244673572.1">
    <property type="nucleotide sequence ID" value="NZ_CP095046.1"/>
</dbReference>
<protein>
    <submittedName>
        <fullName evidence="6">Cytochrome c</fullName>
    </submittedName>
</protein>
<organism evidence="6 7">
    <name type="scientific">Hymenobacter cellulosilyticus</name>
    <dbReference type="NCBI Taxonomy" id="2932248"/>
    <lineage>
        <taxon>Bacteria</taxon>
        <taxon>Pseudomonadati</taxon>
        <taxon>Bacteroidota</taxon>
        <taxon>Cytophagia</taxon>
        <taxon>Cytophagales</taxon>
        <taxon>Hymenobacteraceae</taxon>
        <taxon>Hymenobacter</taxon>
    </lineage>
</organism>
<gene>
    <name evidence="6" type="ORF">MUN79_15390</name>
</gene>
<dbReference type="PROSITE" id="PS51007">
    <property type="entry name" value="CYTC"/>
    <property type="match status" value="1"/>
</dbReference>
<evidence type="ECO:0000256" key="4">
    <source>
        <dbReference type="PROSITE-ProRule" id="PRU00433"/>
    </source>
</evidence>
<dbReference type="KEGG" id="hcu:MUN79_15390"/>
<keyword evidence="7" id="KW-1185">Reference proteome</keyword>
<dbReference type="Gene3D" id="1.10.760.10">
    <property type="entry name" value="Cytochrome c-like domain"/>
    <property type="match status" value="1"/>
</dbReference>
<dbReference type="InterPro" id="IPR009056">
    <property type="entry name" value="Cyt_c-like_dom"/>
</dbReference>
<dbReference type="Pfam" id="PF00034">
    <property type="entry name" value="Cytochrom_C"/>
    <property type="match status" value="1"/>
</dbReference>